<organism evidence="10">
    <name type="scientific">uncultured Acidimicrobiales bacterium</name>
    <dbReference type="NCBI Taxonomy" id="310071"/>
    <lineage>
        <taxon>Bacteria</taxon>
        <taxon>Bacillati</taxon>
        <taxon>Actinomycetota</taxon>
        <taxon>Acidimicrobiia</taxon>
        <taxon>Acidimicrobiales</taxon>
        <taxon>environmental samples</taxon>
    </lineage>
</organism>
<keyword evidence="6 10" id="KW-0456">Lyase</keyword>
<dbReference type="AlphaFoldDB" id="A0A6J4I0R6"/>
<dbReference type="EMBL" id="CADCTF010000084">
    <property type="protein sequence ID" value="CAA9236934.1"/>
    <property type="molecule type" value="Genomic_DNA"/>
</dbReference>
<feature type="domain" description="Tryptophan synthase beta chain-like PALP" evidence="9">
    <location>
        <begin position="23"/>
        <end position="307"/>
    </location>
</feature>
<keyword evidence="5" id="KW-0663">Pyridoxal phosphate</keyword>
<sequence>MTDLAIGLPDVEAGARRLAGVANRTPVLTSRTLDARVGATVFLKAEGFQRAGAFKFRGAYNRLAALKEQGDAAGVVAYSSGNHAGAVALAARLAGLPAVIVMPADAPAAKMAATLEYGAEVVLYDRYTESREGIGAALATERGLVLVPPFDDALVMAGQGTAALELIEDAGPLDVLVVPLSGGGLLAGCAVAGRGRLPDLSVWGVEPAAGDDVRQSLAAGHRVRIDVPRTIADGLQTPQVGELTFPVIQRLVEGVVVVSDDELLTAMAFAFDRLKIVSEPSGVAGLAALLAGRLDVAGHRVGVVLSGANVGLARFLELMAARDTATATRS</sequence>
<dbReference type="GO" id="GO:0000287">
    <property type="term" value="F:magnesium ion binding"/>
    <property type="evidence" value="ECO:0007669"/>
    <property type="project" value="TreeGrafter"/>
</dbReference>
<evidence type="ECO:0000256" key="8">
    <source>
        <dbReference type="ARBA" id="ARBA00031427"/>
    </source>
</evidence>
<comment type="catalytic activity">
    <reaction evidence="1">
        <text>L-threonine = 2-oxobutanoate + NH4(+)</text>
        <dbReference type="Rhea" id="RHEA:22108"/>
        <dbReference type="ChEBI" id="CHEBI:16763"/>
        <dbReference type="ChEBI" id="CHEBI:28938"/>
        <dbReference type="ChEBI" id="CHEBI:57926"/>
        <dbReference type="EC" id="4.3.1.19"/>
    </reaction>
</comment>
<comment type="similarity">
    <text evidence="3">Belongs to the serine/threonine dehydratase family.</text>
</comment>
<dbReference type="GO" id="GO:0003941">
    <property type="term" value="F:L-serine ammonia-lyase activity"/>
    <property type="evidence" value="ECO:0007669"/>
    <property type="project" value="TreeGrafter"/>
</dbReference>
<dbReference type="InterPro" id="IPR036052">
    <property type="entry name" value="TrpB-like_PALP_sf"/>
</dbReference>
<dbReference type="GO" id="GO:0005524">
    <property type="term" value="F:ATP binding"/>
    <property type="evidence" value="ECO:0007669"/>
    <property type="project" value="TreeGrafter"/>
</dbReference>
<evidence type="ECO:0000256" key="6">
    <source>
        <dbReference type="ARBA" id="ARBA00023239"/>
    </source>
</evidence>
<evidence type="ECO:0000256" key="2">
    <source>
        <dbReference type="ARBA" id="ARBA00001933"/>
    </source>
</evidence>
<accession>A0A6J4I0R6</accession>
<comment type="cofactor">
    <cofactor evidence="2">
        <name>pyridoxal 5'-phosphate</name>
        <dbReference type="ChEBI" id="CHEBI:597326"/>
    </cofactor>
</comment>
<proteinExistence type="inferred from homology"/>
<dbReference type="GO" id="GO:0030378">
    <property type="term" value="F:serine racemase activity"/>
    <property type="evidence" value="ECO:0007669"/>
    <property type="project" value="TreeGrafter"/>
</dbReference>
<evidence type="ECO:0000313" key="10">
    <source>
        <dbReference type="EMBL" id="CAA9236934.1"/>
    </source>
</evidence>
<dbReference type="EC" id="4.3.1.19" evidence="4"/>
<dbReference type="GO" id="GO:0070179">
    <property type="term" value="P:D-serine biosynthetic process"/>
    <property type="evidence" value="ECO:0007669"/>
    <property type="project" value="TreeGrafter"/>
</dbReference>
<comment type="function">
    <text evidence="7">Catalyzes the anaerobic formation of alpha-ketobutyrate and ammonia from threonine in a two-step reaction. The first step involved a dehydration of threonine and a production of enamine intermediates (aminocrotonate), which tautomerizes to its imine form (iminobutyrate). Both intermediates are unstable and short-lived. The second step is the nonenzymatic hydrolysis of the enamine/imine intermediates to form 2-ketobutyrate and free ammonia. In the low water environment of the cell, the second step is accelerated by RidA.</text>
</comment>
<dbReference type="GO" id="GO:0030170">
    <property type="term" value="F:pyridoxal phosphate binding"/>
    <property type="evidence" value="ECO:0007669"/>
    <property type="project" value="TreeGrafter"/>
</dbReference>
<dbReference type="PANTHER" id="PTHR43050:SF1">
    <property type="entry name" value="SERINE RACEMASE"/>
    <property type="match status" value="1"/>
</dbReference>
<dbReference type="CDD" id="cd01562">
    <property type="entry name" value="Thr-dehyd"/>
    <property type="match status" value="1"/>
</dbReference>
<protein>
    <recommendedName>
        <fullName evidence="4">threonine ammonia-lyase</fullName>
        <ecNumber evidence="4">4.3.1.19</ecNumber>
    </recommendedName>
    <alternativeName>
        <fullName evidence="8">Threonine deaminase</fullName>
    </alternativeName>
</protein>
<evidence type="ECO:0000256" key="3">
    <source>
        <dbReference type="ARBA" id="ARBA00010869"/>
    </source>
</evidence>
<evidence type="ECO:0000256" key="1">
    <source>
        <dbReference type="ARBA" id="ARBA00001274"/>
    </source>
</evidence>
<name>A0A6J4I0R6_9ACTN</name>
<evidence type="ECO:0000256" key="4">
    <source>
        <dbReference type="ARBA" id="ARBA00012096"/>
    </source>
</evidence>
<dbReference type="InterPro" id="IPR001926">
    <property type="entry name" value="TrpB-like_PALP"/>
</dbReference>
<dbReference type="PANTHER" id="PTHR43050">
    <property type="entry name" value="SERINE / THREONINE RACEMASE FAMILY MEMBER"/>
    <property type="match status" value="1"/>
</dbReference>
<dbReference type="Pfam" id="PF00291">
    <property type="entry name" value="PALP"/>
    <property type="match status" value="1"/>
</dbReference>
<dbReference type="FunFam" id="3.40.50.1100:FF:000005">
    <property type="entry name" value="Threonine dehydratase catabolic"/>
    <property type="match status" value="1"/>
</dbReference>
<evidence type="ECO:0000256" key="7">
    <source>
        <dbReference type="ARBA" id="ARBA00025527"/>
    </source>
</evidence>
<reference evidence="10" key="1">
    <citation type="submission" date="2020-02" db="EMBL/GenBank/DDBJ databases">
        <authorList>
            <person name="Meier V. D."/>
        </authorList>
    </citation>
    <scope>NUCLEOTIDE SEQUENCE</scope>
    <source>
        <strain evidence="10">AVDCRST_MAG50</strain>
    </source>
</reference>
<evidence type="ECO:0000256" key="5">
    <source>
        <dbReference type="ARBA" id="ARBA00022898"/>
    </source>
</evidence>
<dbReference type="Gene3D" id="3.40.50.1100">
    <property type="match status" value="2"/>
</dbReference>
<evidence type="ECO:0000259" key="9">
    <source>
        <dbReference type="Pfam" id="PF00291"/>
    </source>
</evidence>
<dbReference type="SUPFAM" id="SSF53686">
    <property type="entry name" value="Tryptophan synthase beta subunit-like PLP-dependent enzymes"/>
    <property type="match status" value="1"/>
</dbReference>
<gene>
    <name evidence="10" type="ORF">AVDCRST_MAG50-1447</name>
</gene>
<dbReference type="GO" id="GO:0004794">
    <property type="term" value="F:threonine deaminase activity"/>
    <property type="evidence" value="ECO:0007669"/>
    <property type="project" value="UniProtKB-EC"/>
</dbReference>
<dbReference type="GO" id="GO:0018114">
    <property type="term" value="F:threonine racemase activity"/>
    <property type="evidence" value="ECO:0007669"/>
    <property type="project" value="TreeGrafter"/>
</dbReference>